<evidence type="ECO:0000313" key="3">
    <source>
        <dbReference type="Proteomes" id="UP000541444"/>
    </source>
</evidence>
<evidence type="ECO:0000256" key="1">
    <source>
        <dbReference type="SAM" id="MobiDB-lite"/>
    </source>
</evidence>
<organism evidence="2 3">
    <name type="scientific">Kingdonia uniflora</name>
    <dbReference type="NCBI Taxonomy" id="39325"/>
    <lineage>
        <taxon>Eukaryota</taxon>
        <taxon>Viridiplantae</taxon>
        <taxon>Streptophyta</taxon>
        <taxon>Embryophyta</taxon>
        <taxon>Tracheophyta</taxon>
        <taxon>Spermatophyta</taxon>
        <taxon>Magnoliopsida</taxon>
        <taxon>Ranunculales</taxon>
        <taxon>Circaeasteraceae</taxon>
        <taxon>Kingdonia</taxon>
    </lineage>
</organism>
<dbReference type="Proteomes" id="UP000541444">
    <property type="component" value="Unassembled WGS sequence"/>
</dbReference>
<protein>
    <submittedName>
        <fullName evidence="2">Uncharacterized protein</fullName>
    </submittedName>
</protein>
<reference evidence="2 3" key="1">
    <citation type="journal article" date="2020" name="IScience">
        <title>Genome Sequencing of the Endangered Kingdonia uniflora (Circaeasteraceae, Ranunculales) Reveals Potential Mechanisms of Evolutionary Specialization.</title>
        <authorList>
            <person name="Sun Y."/>
            <person name="Deng T."/>
            <person name="Zhang A."/>
            <person name="Moore M.J."/>
            <person name="Landis J.B."/>
            <person name="Lin N."/>
            <person name="Zhang H."/>
            <person name="Zhang X."/>
            <person name="Huang J."/>
            <person name="Zhang X."/>
            <person name="Sun H."/>
            <person name="Wang H."/>
        </authorList>
    </citation>
    <scope>NUCLEOTIDE SEQUENCE [LARGE SCALE GENOMIC DNA]</scope>
    <source>
        <strain evidence="2">TB1705</strain>
        <tissue evidence="2">Leaf</tissue>
    </source>
</reference>
<feature type="region of interest" description="Disordered" evidence="1">
    <location>
        <begin position="79"/>
        <end position="101"/>
    </location>
</feature>
<evidence type="ECO:0000313" key="2">
    <source>
        <dbReference type="EMBL" id="KAF6141906.1"/>
    </source>
</evidence>
<sequence>MEIGYSLVVGFFWFIVKGLVEIGRDHQIAANPNLYCDSQIDQVLSSKLGKIKVNIGAYLRTVIALVCCLLLVSSLPKPSLPPISTSQDRNKSMSSPQIITI</sequence>
<gene>
    <name evidence="2" type="ORF">GIB67_037874</name>
</gene>
<feature type="compositionally biased region" description="Polar residues" evidence="1">
    <location>
        <begin position="92"/>
        <end position="101"/>
    </location>
</feature>
<comment type="caution">
    <text evidence="2">The sequence shown here is derived from an EMBL/GenBank/DDBJ whole genome shotgun (WGS) entry which is preliminary data.</text>
</comment>
<dbReference type="EMBL" id="JACGCM010002284">
    <property type="protein sequence ID" value="KAF6141906.1"/>
    <property type="molecule type" value="Genomic_DNA"/>
</dbReference>
<proteinExistence type="predicted"/>
<name>A0A7J7LGX0_9MAGN</name>
<accession>A0A7J7LGX0</accession>
<keyword evidence="3" id="KW-1185">Reference proteome</keyword>
<dbReference type="AlphaFoldDB" id="A0A7J7LGX0"/>